<dbReference type="InterPro" id="IPR015854">
    <property type="entry name" value="ABC_transpr_LolD-like"/>
</dbReference>
<dbReference type="InterPro" id="IPR003439">
    <property type="entry name" value="ABC_transporter-like_ATP-bd"/>
</dbReference>
<keyword evidence="3 5" id="KW-0067">ATP-binding</keyword>
<evidence type="ECO:0000313" key="5">
    <source>
        <dbReference type="EMBL" id="MSS83697.1"/>
    </source>
</evidence>
<dbReference type="InterPro" id="IPR017911">
    <property type="entry name" value="MacB-like_ATP-bd"/>
</dbReference>
<dbReference type="PROSITE" id="PS50893">
    <property type="entry name" value="ABC_TRANSPORTER_2"/>
    <property type="match status" value="1"/>
</dbReference>
<dbReference type="GO" id="GO:0022857">
    <property type="term" value="F:transmembrane transporter activity"/>
    <property type="evidence" value="ECO:0007669"/>
    <property type="project" value="TreeGrafter"/>
</dbReference>
<evidence type="ECO:0000259" key="4">
    <source>
        <dbReference type="PROSITE" id="PS50893"/>
    </source>
</evidence>
<comment type="caution">
    <text evidence="5">The sequence shown here is derived from an EMBL/GenBank/DDBJ whole genome shotgun (WGS) entry which is preliminary data.</text>
</comment>
<keyword evidence="6" id="KW-1185">Reference proteome</keyword>
<dbReference type="SMART" id="SM00382">
    <property type="entry name" value="AAA"/>
    <property type="match status" value="1"/>
</dbReference>
<accession>A0A6N7VPQ1</accession>
<dbReference type="CDD" id="cd03255">
    <property type="entry name" value="ABC_MJ0796_LolCDE_FtsE"/>
    <property type="match status" value="1"/>
</dbReference>
<gene>
    <name evidence="5" type="ORF">FYJ24_02750</name>
</gene>
<dbReference type="PANTHER" id="PTHR24220">
    <property type="entry name" value="IMPORT ATP-BINDING PROTEIN"/>
    <property type="match status" value="1"/>
</dbReference>
<evidence type="ECO:0000256" key="3">
    <source>
        <dbReference type="ARBA" id="ARBA00022840"/>
    </source>
</evidence>
<dbReference type="FunFam" id="3.40.50.300:FF:000032">
    <property type="entry name" value="Export ABC transporter ATP-binding protein"/>
    <property type="match status" value="1"/>
</dbReference>
<proteinExistence type="predicted"/>
<evidence type="ECO:0000256" key="1">
    <source>
        <dbReference type="ARBA" id="ARBA00022448"/>
    </source>
</evidence>
<feature type="domain" description="ABC transporter" evidence="4">
    <location>
        <begin position="8"/>
        <end position="248"/>
    </location>
</feature>
<dbReference type="SUPFAM" id="SSF52540">
    <property type="entry name" value="P-loop containing nucleoside triphosphate hydrolases"/>
    <property type="match status" value="1"/>
</dbReference>
<dbReference type="Gene3D" id="3.40.50.300">
    <property type="entry name" value="P-loop containing nucleotide triphosphate hydrolases"/>
    <property type="match status" value="1"/>
</dbReference>
<reference evidence="5 6" key="1">
    <citation type="submission" date="2019-08" db="EMBL/GenBank/DDBJ databases">
        <title>In-depth cultivation of the pig gut microbiome towards novel bacterial diversity and tailored functional studies.</title>
        <authorList>
            <person name="Wylensek D."/>
            <person name="Hitch T.C.A."/>
            <person name="Clavel T."/>
        </authorList>
    </citation>
    <scope>NUCLEOTIDE SEQUENCE [LARGE SCALE GENOMIC DNA]</scope>
    <source>
        <strain evidence="5 6">WB03_NA08</strain>
    </source>
</reference>
<dbReference type="EMBL" id="VULO01000003">
    <property type="protein sequence ID" value="MSS83697.1"/>
    <property type="molecule type" value="Genomic_DNA"/>
</dbReference>
<dbReference type="PANTHER" id="PTHR24220:SF685">
    <property type="entry name" value="ABC TRANSPORTER RELATED"/>
    <property type="match status" value="1"/>
</dbReference>
<keyword evidence="1" id="KW-0813">Transport</keyword>
<evidence type="ECO:0000313" key="6">
    <source>
        <dbReference type="Proteomes" id="UP000470875"/>
    </source>
</evidence>
<dbReference type="InterPro" id="IPR017871">
    <property type="entry name" value="ABC_transporter-like_CS"/>
</dbReference>
<dbReference type="GO" id="GO:0005524">
    <property type="term" value="F:ATP binding"/>
    <property type="evidence" value="ECO:0007669"/>
    <property type="project" value="UniProtKB-KW"/>
</dbReference>
<dbReference type="GO" id="GO:0098796">
    <property type="term" value="C:membrane protein complex"/>
    <property type="evidence" value="ECO:0007669"/>
    <property type="project" value="UniProtKB-ARBA"/>
</dbReference>
<evidence type="ECO:0000256" key="2">
    <source>
        <dbReference type="ARBA" id="ARBA00022741"/>
    </source>
</evidence>
<name>A0A6N7VPQ1_9ACTO</name>
<sequence>MKQVPYVASAREISKIYGSGDTAVEALRSVTLEVAAGEFVAVMGPSGSGKSTLMNCMAGLDAISSGEVTIANQNLDFTNDRQLTELRREQVGFVFQSSNLVPTLNITENIELPFLLAGRRPSAEERAWGHQLQRMLGLEQRAHHRPAELSGGQRQRVAIARALVTRPAVVFADEPTGSLDSGSSREVLELLRQMTDTLAQSIVMVTHNPSAASYADRIIVIVDGRVTHQLSGAGAEEISGLMLTLEESR</sequence>
<protein>
    <submittedName>
        <fullName evidence="5">ABC transporter ATP-binding protein</fullName>
    </submittedName>
</protein>
<keyword evidence="2" id="KW-0547">Nucleotide-binding</keyword>
<dbReference type="Proteomes" id="UP000470875">
    <property type="component" value="Unassembled WGS sequence"/>
</dbReference>
<organism evidence="5 6">
    <name type="scientific">Scrofimicrobium canadense</name>
    <dbReference type="NCBI Taxonomy" id="2652290"/>
    <lineage>
        <taxon>Bacteria</taxon>
        <taxon>Bacillati</taxon>
        <taxon>Actinomycetota</taxon>
        <taxon>Actinomycetes</taxon>
        <taxon>Actinomycetales</taxon>
        <taxon>Actinomycetaceae</taxon>
        <taxon>Scrofimicrobium</taxon>
    </lineage>
</organism>
<dbReference type="AlphaFoldDB" id="A0A6N7VPQ1"/>
<dbReference type="Pfam" id="PF00005">
    <property type="entry name" value="ABC_tran"/>
    <property type="match status" value="1"/>
</dbReference>
<dbReference type="GO" id="GO:0005886">
    <property type="term" value="C:plasma membrane"/>
    <property type="evidence" value="ECO:0007669"/>
    <property type="project" value="TreeGrafter"/>
</dbReference>
<dbReference type="GO" id="GO:0016887">
    <property type="term" value="F:ATP hydrolysis activity"/>
    <property type="evidence" value="ECO:0007669"/>
    <property type="project" value="InterPro"/>
</dbReference>
<dbReference type="PROSITE" id="PS00211">
    <property type="entry name" value="ABC_TRANSPORTER_1"/>
    <property type="match status" value="1"/>
</dbReference>
<dbReference type="InterPro" id="IPR003593">
    <property type="entry name" value="AAA+_ATPase"/>
</dbReference>
<dbReference type="InterPro" id="IPR027417">
    <property type="entry name" value="P-loop_NTPase"/>
</dbReference>